<keyword evidence="6 8" id="KW-0560">Oxidoreductase</keyword>
<dbReference type="EMBL" id="LT906441">
    <property type="protein sequence ID" value="SNV31060.1"/>
    <property type="molecule type" value="Genomic_DNA"/>
</dbReference>
<dbReference type="InterPro" id="IPR012135">
    <property type="entry name" value="Dihydroorotate_DH_1_2"/>
</dbReference>
<evidence type="ECO:0000256" key="3">
    <source>
        <dbReference type="ARBA" id="ARBA00022630"/>
    </source>
</evidence>
<dbReference type="SUPFAM" id="SSF51395">
    <property type="entry name" value="FMN-linked oxidoreductases"/>
    <property type="match status" value="1"/>
</dbReference>
<evidence type="ECO:0000313" key="9">
    <source>
        <dbReference type="Proteomes" id="UP000215332"/>
    </source>
</evidence>
<dbReference type="PANTHER" id="PTHR48109">
    <property type="entry name" value="DIHYDROOROTATE DEHYDROGENASE (QUINONE), MITOCHONDRIAL-RELATED"/>
    <property type="match status" value="1"/>
</dbReference>
<dbReference type="UniPathway" id="UPA00070"/>
<evidence type="ECO:0000256" key="1">
    <source>
        <dbReference type="ARBA" id="ARBA00001917"/>
    </source>
</evidence>
<proteinExistence type="predicted"/>
<evidence type="ECO:0000256" key="5">
    <source>
        <dbReference type="ARBA" id="ARBA00022975"/>
    </source>
</evidence>
<dbReference type="EC" id="1.3.1.14" evidence="8"/>
<keyword evidence="4" id="KW-0288">FMN</keyword>
<evidence type="ECO:0000256" key="6">
    <source>
        <dbReference type="ARBA" id="ARBA00023002"/>
    </source>
</evidence>
<dbReference type="Proteomes" id="UP000215332">
    <property type="component" value="Chromosome 1"/>
</dbReference>
<evidence type="ECO:0000256" key="2">
    <source>
        <dbReference type="ARBA" id="ARBA00004725"/>
    </source>
</evidence>
<keyword evidence="5" id="KW-0665">Pyrimidine biosynthesis</keyword>
<dbReference type="NCBIfam" id="NF005741">
    <property type="entry name" value="PRK07565.1"/>
    <property type="match status" value="1"/>
</dbReference>
<dbReference type="eggNOG" id="COG0167">
    <property type="taxonomic scope" value="Bacteria"/>
</dbReference>
<evidence type="ECO:0000256" key="4">
    <source>
        <dbReference type="ARBA" id="ARBA00022643"/>
    </source>
</evidence>
<dbReference type="Gene3D" id="3.20.20.70">
    <property type="entry name" value="Aldolase class I"/>
    <property type="match status" value="1"/>
</dbReference>
<dbReference type="Pfam" id="PF01180">
    <property type="entry name" value="DHO_dh"/>
    <property type="match status" value="1"/>
</dbReference>
<gene>
    <name evidence="8" type="primary">pyrD</name>
    <name evidence="8" type="ORF">SAMEA4412665_00536</name>
</gene>
<comment type="cofactor">
    <cofactor evidence="1">
        <name>FMN</name>
        <dbReference type="ChEBI" id="CHEBI:58210"/>
    </cofactor>
</comment>
<dbReference type="InterPro" id="IPR005720">
    <property type="entry name" value="Dihydroorotate_DH_cat"/>
</dbReference>
<reference evidence="8 9" key="1">
    <citation type="submission" date="2017-06" db="EMBL/GenBank/DDBJ databases">
        <authorList>
            <consortium name="Pathogen Informatics"/>
        </authorList>
    </citation>
    <scope>NUCLEOTIDE SEQUENCE [LARGE SCALE GENOMIC DNA]</scope>
    <source>
        <strain evidence="8 9">NCTC11865</strain>
    </source>
</reference>
<sequence>MSVDLSTNYLGLPLRNPIVASAGPIQQTTDGVKALADAGVGAVVMYSLFEEQVRHEEARMAEVELEYMNSFAESLSFFPTVASNAGGITEKYLRHLEASVKAVDVPVIGSLNAAGVGNWVKTAHRMQDAGAAALECNIYAVPDIGMSGPEIEDRHIEIVSAVKDAIDIPVAVKVLPFFSAPGNMMLRLAAAGADGLVMFNRFLQPDIDIETLGVESGVWLSNKVEQRTALTWIAAISKQVDASIAATSGVATPEDAIKYILAGADVVMSTSALVRNGADYATEIIDGLSSYLERKQLSLEQARGLLAVPDDASAAEYERNGYVSALEKAKTTYGSLR</sequence>
<dbReference type="AlphaFoldDB" id="A0A239WAF7"/>
<dbReference type="PIRSF" id="PIRSF000164">
    <property type="entry name" value="DHO_oxidase"/>
    <property type="match status" value="1"/>
</dbReference>
<evidence type="ECO:0000259" key="7">
    <source>
        <dbReference type="Pfam" id="PF01180"/>
    </source>
</evidence>
<accession>A0A239WAF7</accession>
<evidence type="ECO:0000313" key="8">
    <source>
        <dbReference type="EMBL" id="SNV31060.1"/>
    </source>
</evidence>
<comment type="pathway">
    <text evidence="2">Pyrimidine metabolism; UMP biosynthesis via de novo pathway.</text>
</comment>
<dbReference type="GO" id="GO:0005737">
    <property type="term" value="C:cytoplasm"/>
    <property type="evidence" value="ECO:0007669"/>
    <property type="project" value="InterPro"/>
</dbReference>
<feature type="domain" description="Dihydroorotate dehydrogenase catalytic" evidence="7">
    <location>
        <begin position="5"/>
        <end position="292"/>
    </location>
</feature>
<dbReference type="GO" id="GO:0044205">
    <property type="term" value="P:'de novo' UMP biosynthetic process"/>
    <property type="evidence" value="ECO:0007669"/>
    <property type="project" value="UniProtKB-UniPathway"/>
</dbReference>
<organism evidence="8 9">
    <name type="scientific">Cutibacterium granulosum</name>
    <dbReference type="NCBI Taxonomy" id="33011"/>
    <lineage>
        <taxon>Bacteria</taxon>
        <taxon>Bacillati</taxon>
        <taxon>Actinomycetota</taxon>
        <taxon>Actinomycetes</taxon>
        <taxon>Propionibacteriales</taxon>
        <taxon>Propionibacteriaceae</taxon>
        <taxon>Cutibacterium</taxon>
    </lineage>
</organism>
<dbReference type="RefSeq" id="WP_021103777.1">
    <property type="nucleotide sequence ID" value="NZ_JAWMSC010000031.1"/>
</dbReference>
<dbReference type="GO" id="GO:0006207">
    <property type="term" value="P:'de novo' pyrimidine nucleobase biosynthetic process"/>
    <property type="evidence" value="ECO:0007669"/>
    <property type="project" value="TreeGrafter"/>
</dbReference>
<dbReference type="InterPro" id="IPR050074">
    <property type="entry name" value="DHO_dehydrogenase"/>
</dbReference>
<dbReference type="PANTHER" id="PTHR48109:SF3">
    <property type="entry name" value="SLL0744 PROTEIN"/>
    <property type="match status" value="1"/>
</dbReference>
<protein>
    <submittedName>
        <fullName evidence="8">Dihydroorotate dehydrogenase B (NAD(+)), catalytic subunit</fullName>
        <ecNumber evidence="8">1.3.1.14</ecNumber>
    </submittedName>
</protein>
<keyword evidence="3" id="KW-0285">Flavoprotein</keyword>
<dbReference type="KEGG" id="cgrn:4412665_00536"/>
<name>A0A239WAF7_9ACTN</name>
<dbReference type="InterPro" id="IPR013785">
    <property type="entry name" value="Aldolase_TIM"/>
</dbReference>
<dbReference type="GO" id="GO:0004589">
    <property type="term" value="F:dihydroorotate dehydrogenase (NAD+) activity"/>
    <property type="evidence" value="ECO:0007669"/>
    <property type="project" value="UniProtKB-EC"/>
</dbReference>